<name>A0AC61N9Y3_9FIRM</name>
<keyword evidence="1" id="KW-0547">Nucleotide-binding</keyword>
<keyword evidence="1" id="KW-0067">ATP-binding</keyword>
<reference evidence="1" key="1">
    <citation type="submission" date="2021-01" db="EMBL/GenBank/DDBJ databases">
        <title>Complete genome sequence of Clostridiales bacterium R-7.</title>
        <authorList>
            <person name="Mahoney-Kurpe S.C."/>
            <person name="Palevich N."/>
            <person name="Koike S."/>
            <person name="Moon C.D."/>
            <person name="Attwood G.T."/>
        </authorList>
    </citation>
    <scope>NUCLEOTIDE SEQUENCE</scope>
    <source>
        <strain evidence="1">R-7</strain>
    </source>
</reference>
<protein>
    <submittedName>
        <fullName evidence="1">ABC-F family ATP-binding cassette domain-containing protein</fullName>
    </submittedName>
</protein>
<sequence>MLTVRNLSILHNKDLRPLIKDLSFTLSGNDRLAVIGEEGNGKSALLQAIVCPEKLNQWAEISGSIHYSGEKLGYLPQEAPSEWNDVPAYTLCMGTPAFTDMDPGDLAALCRNLSMDQELCWSDTEFGLLSGGEKVRLRLLLLLCEQPTMLLLDEPGNDLDLDAILALERFLLTCNLPVLYVSHDEGLLKATATQVLHLESLHGRAEPRWTWDKEPYETYVRNRRNQLDRQEQIWKSEQRERQIQEEKFRKIEQAVAHAQENISRQDPHGGRLLKKKMKAVKSLEHRYEREQENATERPAEEFSMYALFSDIQPIPKGRGVLDLNMEQLSAGERKLASDLHLQIRGSEKILIIGSNGTGKTTLLRVIEEKLREDSRFRTALMPQHYEEGLNFSLTPVEFLNTDGSKEQKTSIRASLIAMKFSRDELDHPIRSLSGGQKAKVLLLKLMMAHPDVLLMDEPTRNLSPLSAPVMREMIRSFPGAVICITHDRLLIDDWPGRVLRLSEEGLIPVNATANNEGGD</sequence>
<keyword evidence="2" id="KW-1185">Reference proteome</keyword>
<evidence type="ECO:0000313" key="2">
    <source>
        <dbReference type="Proteomes" id="UP000682782"/>
    </source>
</evidence>
<evidence type="ECO:0000313" key="1">
    <source>
        <dbReference type="EMBL" id="QUC68389.1"/>
    </source>
</evidence>
<gene>
    <name evidence="1" type="ORF">JYE49_06780</name>
</gene>
<dbReference type="EMBL" id="CP068393">
    <property type="protein sequence ID" value="QUC68389.1"/>
    <property type="molecule type" value="Genomic_DNA"/>
</dbReference>
<dbReference type="Proteomes" id="UP000682782">
    <property type="component" value="Chromosome"/>
</dbReference>
<proteinExistence type="predicted"/>
<accession>A0AC61N9Y3</accession>
<organism evidence="1 2">
    <name type="scientific">Aristaeella hokkaidonensis</name>
    <dbReference type="NCBI Taxonomy" id="3046382"/>
    <lineage>
        <taxon>Bacteria</taxon>
        <taxon>Bacillati</taxon>
        <taxon>Bacillota</taxon>
        <taxon>Clostridia</taxon>
        <taxon>Eubacteriales</taxon>
        <taxon>Aristaeellaceae</taxon>
        <taxon>Aristaeella</taxon>
    </lineage>
</organism>